<dbReference type="Proteomes" id="UP000298138">
    <property type="component" value="Unassembled WGS sequence"/>
</dbReference>
<reference evidence="2 3" key="1">
    <citation type="submission" date="2019-04" db="EMBL/GenBank/DDBJ databases">
        <title>Comparative genomics and transcriptomics to analyze fruiting body development in filamentous ascomycetes.</title>
        <authorList>
            <consortium name="DOE Joint Genome Institute"/>
            <person name="Lutkenhaus R."/>
            <person name="Traeger S."/>
            <person name="Breuer J."/>
            <person name="Kuo A."/>
            <person name="Lipzen A."/>
            <person name="Pangilinan J."/>
            <person name="Dilworth D."/>
            <person name="Sandor L."/>
            <person name="Poggeler S."/>
            <person name="Barry K."/>
            <person name="Grigoriev I.V."/>
            <person name="Nowrousian M."/>
        </authorList>
    </citation>
    <scope>NUCLEOTIDE SEQUENCE [LARGE SCALE GENOMIC DNA]</scope>
    <source>
        <strain evidence="2 3">CBS 389.68</strain>
    </source>
</reference>
<evidence type="ECO:0000313" key="2">
    <source>
        <dbReference type="EMBL" id="TGZ78058.1"/>
    </source>
</evidence>
<evidence type="ECO:0000313" key="3">
    <source>
        <dbReference type="Proteomes" id="UP000298138"/>
    </source>
</evidence>
<name>A0A4S2MRU2_9PEZI</name>
<evidence type="ECO:0000256" key="1">
    <source>
        <dbReference type="SAM" id="MobiDB-lite"/>
    </source>
</evidence>
<feature type="compositionally biased region" description="Basic and acidic residues" evidence="1">
    <location>
        <begin position="19"/>
        <end position="32"/>
    </location>
</feature>
<sequence>MAKKTKAQASETAVVDVPAEEHAEDAAKVEGKKTRRASSSAGKAQVFKGEELAATRTPVTVAKELSRLNWKMNTPLSTIEGENINIPLTNPPLKAVKIYFSTGINVTARNLSNGVTIKDALKAIHKMFHKKADDELDLPVLDTMEWTEYFADDRGEWNAVLVKQKKEGAPVSKKKAKKGEA</sequence>
<dbReference type="EMBL" id="ML220146">
    <property type="protein sequence ID" value="TGZ78058.1"/>
    <property type="molecule type" value="Genomic_DNA"/>
</dbReference>
<dbReference type="OrthoDB" id="5363135at2759"/>
<feature type="region of interest" description="Disordered" evidence="1">
    <location>
        <begin position="1"/>
        <end position="45"/>
    </location>
</feature>
<accession>A0A4S2MRU2</accession>
<organism evidence="2 3">
    <name type="scientific">Ascodesmis nigricans</name>
    <dbReference type="NCBI Taxonomy" id="341454"/>
    <lineage>
        <taxon>Eukaryota</taxon>
        <taxon>Fungi</taxon>
        <taxon>Dikarya</taxon>
        <taxon>Ascomycota</taxon>
        <taxon>Pezizomycotina</taxon>
        <taxon>Pezizomycetes</taxon>
        <taxon>Pezizales</taxon>
        <taxon>Ascodesmidaceae</taxon>
        <taxon>Ascodesmis</taxon>
    </lineage>
</organism>
<dbReference type="AlphaFoldDB" id="A0A4S2MRU2"/>
<dbReference type="InParanoid" id="A0A4S2MRU2"/>
<proteinExistence type="predicted"/>
<keyword evidence="3" id="KW-1185">Reference proteome</keyword>
<gene>
    <name evidence="2" type="ORF">EX30DRAFT_351399</name>
</gene>
<protein>
    <submittedName>
        <fullName evidence="2">Uncharacterized protein</fullName>
    </submittedName>
</protein>